<proteinExistence type="predicted"/>
<dbReference type="Proteomes" id="UP000054282">
    <property type="component" value="Unassembled WGS sequence"/>
</dbReference>
<dbReference type="AlphaFoldDB" id="A0A0L7M1N9"/>
<dbReference type="KEGG" id="pfd:PFDG_02102"/>
<name>A0A0L7M1N9_PLAF4</name>
<sequence length="60" mass="6927">MKYLLSAASVKTMMLCSVYSFSKKEYTIISNEIYAPNIVSVKGVGTKYYKIYRRETEKNS</sequence>
<reference evidence="2" key="1">
    <citation type="submission" date="2006-09" db="EMBL/GenBank/DDBJ databases">
        <title>Annotation of Plasmodium falciparum Dd2.</title>
        <authorList>
            <consortium name="The Broad Institute Genome Sequencing Platform"/>
            <person name="Volkman S.K."/>
            <person name="Neafsey D.E."/>
            <person name="Dash A.P."/>
            <person name="Chitnis C.E."/>
            <person name="Hartl D.L."/>
            <person name="Young S.K."/>
            <person name="Zeng Q."/>
            <person name="Koehrsen M."/>
            <person name="Alvarado L."/>
            <person name="Berlin A."/>
            <person name="Borenstein D."/>
            <person name="Chapman S.B."/>
            <person name="Chen Z."/>
            <person name="Engels R."/>
            <person name="Freedman E."/>
            <person name="Gellesch M."/>
            <person name="Goldberg J."/>
            <person name="Griggs A."/>
            <person name="Gujja S."/>
            <person name="Heilman E.R."/>
            <person name="Heiman D.I."/>
            <person name="Howarth C."/>
            <person name="Jen D."/>
            <person name="Larson L."/>
            <person name="Mehta T."/>
            <person name="Neiman D."/>
            <person name="Park D."/>
            <person name="Pearson M."/>
            <person name="Roberts A."/>
            <person name="Saif S."/>
            <person name="Shea T."/>
            <person name="Shenoy N."/>
            <person name="Sisk P."/>
            <person name="Stolte C."/>
            <person name="Sykes S."/>
            <person name="Walk T."/>
            <person name="White J."/>
            <person name="Yandava C."/>
            <person name="Haas B."/>
            <person name="Henn M.R."/>
            <person name="Nusbaum C."/>
            <person name="Birren B."/>
        </authorList>
    </citation>
    <scope>NUCLEOTIDE SEQUENCE [LARGE SCALE GENOMIC DNA]</scope>
</reference>
<gene>
    <name evidence="1" type="ORF">PFDG_02102</name>
</gene>
<protein>
    <submittedName>
        <fullName evidence="1">Uncharacterized protein</fullName>
    </submittedName>
</protein>
<organism evidence="1 2">
    <name type="scientific">Plasmodium falciparum (isolate Dd2)</name>
    <dbReference type="NCBI Taxonomy" id="57267"/>
    <lineage>
        <taxon>Eukaryota</taxon>
        <taxon>Sar</taxon>
        <taxon>Alveolata</taxon>
        <taxon>Apicomplexa</taxon>
        <taxon>Aconoidasida</taxon>
        <taxon>Haemosporida</taxon>
        <taxon>Plasmodiidae</taxon>
        <taxon>Plasmodium</taxon>
        <taxon>Plasmodium (Laverania)</taxon>
    </lineage>
</organism>
<accession>A0A0L7M1N9</accession>
<reference evidence="2" key="2">
    <citation type="submission" date="2006-09" db="EMBL/GenBank/DDBJ databases">
        <title>The genome sequence of Plasmodium falciparum Dd2.</title>
        <authorList>
            <consortium name="The Broad Institute Genome Sequencing Platform"/>
            <person name="Birren B."/>
            <person name="Lander E."/>
            <person name="Galagan J."/>
            <person name="Nusbaum C."/>
            <person name="Devon K."/>
            <person name="Henn M."/>
            <person name="Jaffe D."/>
            <person name="Butler J."/>
            <person name="Alvarez P."/>
            <person name="Gnerre S."/>
            <person name="Grabherr M."/>
            <person name="Kleber M."/>
            <person name="Mauceli E."/>
            <person name="Brockman W."/>
            <person name="MacCallum I.A."/>
            <person name="Rounsley S."/>
            <person name="Young S."/>
            <person name="LaButti K."/>
            <person name="Pushparaj V."/>
            <person name="DeCaprio D."/>
            <person name="Crawford M."/>
            <person name="Koehrsen M."/>
            <person name="Engels R."/>
            <person name="Montgomery P."/>
            <person name="Pearson M."/>
            <person name="Howarth C."/>
            <person name="Larson L."/>
            <person name="Luoma S."/>
            <person name="White J."/>
            <person name="Kodira C."/>
            <person name="Zeng Q."/>
            <person name="O'Leary S."/>
            <person name="Yandava C."/>
            <person name="Alvarado L."/>
            <person name="Wirth D."/>
            <person name="Volkman S."/>
            <person name="Hartl D."/>
        </authorList>
    </citation>
    <scope>NUCLEOTIDE SEQUENCE [LARGE SCALE GENOMIC DNA]</scope>
</reference>
<dbReference type="EMBL" id="DS016302">
    <property type="protein sequence ID" value="KOB86455.1"/>
    <property type="molecule type" value="Genomic_DNA"/>
</dbReference>
<evidence type="ECO:0000313" key="1">
    <source>
        <dbReference type="EMBL" id="KOB86455.1"/>
    </source>
</evidence>
<evidence type="ECO:0000313" key="2">
    <source>
        <dbReference type="Proteomes" id="UP000054282"/>
    </source>
</evidence>